<comment type="similarity">
    <text evidence="1 4">Belongs to the thiolase-like superfamily. Beta-ketoacyl-ACP synthases family.</text>
</comment>
<evidence type="ECO:0000259" key="6">
    <source>
        <dbReference type="PROSITE" id="PS52004"/>
    </source>
</evidence>
<dbReference type="InterPro" id="IPR020841">
    <property type="entry name" value="PKS_Beta-ketoAc_synthase_dom"/>
</dbReference>
<feature type="compositionally biased region" description="Gly residues" evidence="5">
    <location>
        <begin position="86"/>
        <end position="96"/>
    </location>
</feature>
<dbReference type="AlphaFoldDB" id="A0A1M4EEP0"/>
<dbReference type="CDD" id="cd00834">
    <property type="entry name" value="KAS_I_II"/>
    <property type="match status" value="1"/>
</dbReference>
<dbReference type="NCBIfam" id="NF005589">
    <property type="entry name" value="PRK07314.1"/>
    <property type="match status" value="1"/>
</dbReference>
<dbReference type="PROSITE" id="PS00606">
    <property type="entry name" value="KS3_1"/>
    <property type="match status" value="1"/>
</dbReference>
<gene>
    <name evidence="7" type="ORF">BN4615_P6569</name>
</gene>
<dbReference type="EMBL" id="LT559118">
    <property type="protein sequence ID" value="SBO97053.1"/>
    <property type="molecule type" value="Genomic_DNA"/>
</dbReference>
<feature type="domain" description="Ketosynthase family 3 (KS3)" evidence="6">
    <location>
        <begin position="1"/>
        <end position="419"/>
    </location>
</feature>
<protein>
    <submittedName>
        <fullName evidence="7">3-oxoacyl-[acyl-carrier-protein] synthase, KASII</fullName>
        <ecNumber evidence="7">2.3.1.179</ecNumber>
    </submittedName>
</protein>
<dbReference type="InterPro" id="IPR000794">
    <property type="entry name" value="Beta-ketoacyl_synthase"/>
</dbReference>
<dbReference type="Pfam" id="PF00109">
    <property type="entry name" value="ketoacyl-synt"/>
    <property type="match status" value="1"/>
</dbReference>
<dbReference type="FunFam" id="3.40.47.10:FF:000029">
    <property type="entry name" value="3-oxoacyl-[acyl-carrier-protein] synthase 1"/>
    <property type="match status" value="1"/>
</dbReference>
<dbReference type="Pfam" id="PF02801">
    <property type="entry name" value="Ketoacyl-synt_C"/>
    <property type="match status" value="1"/>
</dbReference>
<evidence type="ECO:0000256" key="3">
    <source>
        <dbReference type="ARBA" id="ARBA00023315"/>
    </source>
</evidence>
<dbReference type="SUPFAM" id="SSF53901">
    <property type="entry name" value="Thiolase-like"/>
    <property type="match status" value="2"/>
</dbReference>
<dbReference type="GO" id="GO:0006633">
    <property type="term" value="P:fatty acid biosynthetic process"/>
    <property type="evidence" value="ECO:0007669"/>
    <property type="project" value="InterPro"/>
</dbReference>
<keyword evidence="3 7" id="KW-0012">Acyltransferase</keyword>
<evidence type="ECO:0000256" key="2">
    <source>
        <dbReference type="ARBA" id="ARBA00022679"/>
    </source>
</evidence>
<dbReference type="SMART" id="SM00825">
    <property type="entry name" value="PKS_KS"/>
    <property type="match status" value="1"/>
</dbReference>
<feature type="region of interest" description="Disordered" evidence="5">
    <location>
        <begin position="82"/>
        <end position="109"/>
    </location>
</feature>
<dbReference type="Gene3D" id="3.40.47.10">
    <property type="match status" value="2"/>
</dbReference>
<dbReference type="InterPro" id="IPR014030">
    <property type="entry name" value="Ketoacyl_synth_N"/>
</dbReference>
<dbReference type="GO" id="GO:0004315">
    <property type="term" value="F:3-oxoacyl-[acyl-carrier-protein] synthase activity"/>
    <property type="evidence" value="ECO:0007669"/>
    <property type="project" value="UniProtKB-EC"/>
</dbReference>
<dbReference type="PROSITE" id="PS52004">
    <property type="entry name" value="KS3_2"/>
    <property type="match status" value="1"/>
</dbReference>
<dbReference type="EC" id="2.3.1.179" evidence="7"/>
<evidence type="ECO:0000313" key="7">
    <source>
        <dbReference type="EMBL" id="SBO97053.1"/>
    </source>
</evidence>
<name>A0A1M4EEP0_9ACTN</name>
<keyword evidence="2 4" id="KW-0808">Transferase</keyword>
<dbReference type="PANTHER" id="PTHR11712">
    <property type="entry name" value="POLYKETIDE SYNTHASE-RELATED"/>
    <property type="match status" value="1"/>
</dbReference>
<dbReference type="InterPro" id="IPR014031">
    <property type="entry name" value="Ketoacyl_synth_C"/>
</dbReference>
<evidence type="ECO:0000256" key="5">
    <source>
        <dbReference type="SAM" id="MobiDB-lite"/>
    </source>
</evidence>
<dbReference type="InterPro" id="IPR016039">
    <property type="entry name" value="Thiolase-like"/>
</dbReference>
<evidence type="ECO:0000256" key="4">
    <source>
        <dbReference type="RuleBase" id="RU003694"/>
    </source>
</evidence>
<evidence type="ECO:0000256" key="1">
    <source>
        <dbReference type="ARBA" id="ARBA00008467"/>
    </source>
</evidence>
<sequence length="420" mass="42674">MTGMGVRTTAGAHPKELWNALLAGRSTARPITSFDTEGLGVRFACQIADLDTSAYLTPKQASRLDRVARLALCAATDALADARAGSGSGSGSGAGDGDGDGDGVAGTPPERRAVVTGVALGGRTTDEAGMLAGRYPGRGNPGPLHVPMIMHNSAAAAIGIHHRIQGPSLSVETACASGAHAIGEAARLLRDGSADLVVAGGAEACVTPTVLLAFHRCQALSLRNDDPERASRPFDRDRDGFVLAEGAAFLVLENLEHALRRDARIHAELTGYATTSDAHHLTAPPPDGEGAARCMRAALADAGLSPVEIAHVNAHGTGTPLNDVAEARAISAVFGPAGVPVTSIKGVTGHAIAAAGAIEAVAAVLSMNERAIPPTANLDHLDPACDVDVVGRVRPMPPGPVLSNSFGFGGHNATLIFSPH</sequence>
<dbReference type="PANTHER" id="PTHR11712:SF336">
    <property type="entry name" value="3-OXOACYL-[ACYL-CARRIER-PROTEIN] SYNTHASE, MITOCHONDRIAL"/>
    <property type="match status" value="1"/>
</dbReference>
<reference evidence="7" key="1">
    <citation type="submission" date="2016-04" db="EMBL/GenBank/DDBJ databases">
        <authorList>
            <person name="Evans L.H."/>
            <person name="Alamgir A."/>
            <person name="Owens N."/>
            <person name="Weber N.D."/>
            <person name="Virtaneva K."/>
            <person name="Barbian K."/>
            <person name="Babar A."/>
            <person name="Rosenke K."/>
        </authorList>
    </citation>
    <scope>NUCLEOTIDE SEQUENCE</scope>
    <source>
        <strain evidence="7">Nono1</strain>
    </source>
</reference>
<accession>A0A1M4EEP0</accession>
<dbReference type="InterPro" id="IPR018201">
    <property type="entry name" value="Ketoacyl_synth_AS"/>
</dbReference>
<organism evidence="7">
    <name type="scientific">Nonomuraea gerenzanensis</name>
    <dbReference type="NCBI Taxonomy" id="93944"/>
    <lineage>
        <taxon>Bacteria</taxon>
        <taxon>Bacillati</taxon>
        <taxon>Actinomycetota</taxon>
        <taxon>Actinomycetes</taxon>
        <taxon>Streptosporangiales</taxon>
        <taxon>Streptosporangiaceae</taxon>
        <taxon>Nonomuraea</taxon>
    </lineage>
</organism>
<proteinExistence type="inferred from homology"/>